<dbReference type="Gene3D" id="3.30.70.270">
    <property type="match status" value="1"/>
</dbReference>
<dbReference type="SMART" id="SM00052">
    <property type="entry name" value="EAL"/>
    <property type="match status" value="1"/>
</dbReference>
<dbReference type="SMART" id="SM00267">
    <property type="entry name" value="GGDEF"/>
    <property type="match status" value="1"/>
</dbReference>
<evidence type="ECO:0000313" key="5">
    <source>
        <dbReference type="Proteomes" id="UP001501321"/>
    </source>
</evidence>
<gene>
    <name evidence="4" type="ORF">GCM10023095_11160</name>
</gene>
<dbReference type="Pfam" id="PF00990">
    <property type="entry name" value="GGDEF"/>
    <property type="match status" value="1"/>
</dbReference>
<dbReference type="PROSITE" id="PS50883">
    <property type="entry name" value="EAL"/>
    <property type="match status" value="1"/>
</dbReference>
<dbReference type="RefSeq" id="WP_345010891.1">
    <property type="nucleotide sequence ID" value="NZ_BAABFC010000009.1"/>
</dbReference>
<dbReference type="InterPro" id="IPR043128">
    <property type="entry name" value="Rev_trsase/Diguanyl_cyclase"/>
</dbReference>
<evidence type="ECO:0000259" key="2">
    <source>
        <dbReference type="PROSITE" id="PS50883"/>
    </source>
</evidence>
<dbReference type="NCBIfam" id="TIGR00254">
    <property type="entry name" value="GGDEF"/>
    <property type="match status" value="1"/>
</dbReference>
<proteinExistence type="predicted"/>
<dbReference type="Proteomes" id="UP001501321">
    <property type="component" value="Unassembled WGS sequence"/>
</dbReference>
<dbReference type="PANTHER" id="PTHR44757">
    <property type="entry name" value="DIGUANYLATE CYCLASE DGCP"/>
    <property type="match status" value="1"/>
</dbReference>
<dbReference type="PROSITE" id="PS50887">
    <property type="entry name" value="GGDEF"/>
    <property type="match status" value="1"/>
</dbReference>
<keyword evidence="1" id="KW-0812">Transmembrane</keyword>
<dbReference type="SUPFAM" id="SSF55073">
    <property type="entry name" value="Nucleotide cyclase"/>
    <property type="match status" value="1"/>
</dbReference>
<dbReference type="CDD" id="cd01949">
    <property type="entry name" value="GGDEF"/>
    <property type="match status" value="1"/>
</dbReference>
<organism evidence="4 5">
    <name type="scientific">Pseudaeromonas paramecii</name>
    <dbReference type="NCBI Taxonomy" id="2138166"/>
    <lineage>
        <taxon>Bacteria</taxon>
        <taxon>Pseudomonadati</taxon>
        <taxon>Pseudomonadota</taxon>
        <taxon>Gammaproteobacteria</taxon>
        <taxon>Aeromonadales</taxon>
        <taxon>Aeromonadaceae</taxon>
        <taxon>Pseudaeromonas</taxon>
    </lineage>
</organism>
<feature type="domain" description="EAL" evidence="2">
    <location>
        <begin position="521"/>
        <end position="775"/>
    </location>
</feature>
<dbReference type="InterPro" id="IPR001633">
    <property type="entry name" value="EAL_dom"/>
</dbReference>
<feature type="transmembrane region" description="Helical" evidence="1">
    <location>
        <begin position="258"/>
        <end position="277"/>
    </location>
</feature>
<dbReference type="EMBL" id="BAABFC010000009">
    <property type="protein sequence ID" value="GAA4496355.1"/>
    <property type="molecule type" value="Genomic_DNA"/>
</dbReference>
<dbReference type="Pfam" id="PF00563">
    <property type="entry name" value="EAL"/>
    <property type="match status" value="1"/>
</dbReference>
<accession>A0ABP8Q4Z3</accession>
<dbReference type="SUPFAM" id="SSF141868">
    <property type="entry name" value="EAL domain-like"/>
    <property type="match status" value="1"/>
</dbReference>
<dbReference type="InterPro" id="IPR029787">
    <property type="entry name" value="Nucleotide_cyclase"/>
</dbReference>
<dbReference type="InterPro" id="IPR052155">
    <property type="entry name" value="Biofilm_reg_signaling"/>
</dbReference>
<evidence type="ECO:0000259" key="3">
    <source>
        <dbReference type="PROSITE" id="PS50887"/>
    </source>
</evidence>
<keyword evidence="1" id="KW-0472">Membrane</keyword>
<evidence type="ECO:0000313" key="4">
    <source>
        <dbReference type="EMBL" id="GAA4496355.1"/>
    </source>
</evidence>
<keyword evidence="5" id="KW-1185">Reference proteome</keyword>
<name>A0ABP8Q4Z3_9GAMM</name>
<comment type="caution">
    <text evidence="4">The sequence shown here is derived from an EMBL/GenBank/DDBJ whole genome shotgun (WGS) entry which is preliminary data.</text>
</comment>
<keyword evidence="1" id="KW-1133">Transmembrane helix</keyword>
<sequence>MSGRQRFISLRNQLLCILLLVLGLAWLALDALARYEVRQSNVRRMEQAADTLAQEWDQRLTQQAEHNRQVLHAWLAARPKLATDEGWRRLDPVSPALFIHHGPTASLPAALAPQDGSHRLPAQALRAQALTAQSDWQLYCAVECLLLQHLVLPGPHRKEDVWLVAQPITSLLQQFNQSRGIRLTPLDAQGQPMANGQTQPDRLPSYPQGDGMGANQSLLETPPVYLSVQPETQQRPALLLTLPMTKLLQEQAQSLRHFRLWLAVGLLLALGFIYLLAGYPLRRLRQLVNQLPELPDTGYPGLKARLGQPSGFVEDEVDRLHQAALSLAGRLEALDSAVSAQHAELKAHQLYDPLTGLLNRSCFLFEFNRQLTALRRQPDRIALVLIDLDNFKDINDSLGHEAGDELLKTLARRLQQQVRETDLLARLTSDEFALLLCHLKQVDDIHSILDKLLANLHEPLMLGHHPVQIGASAGVAFAQDGEHTASELLRRADLAMHEAKRQGRQGYELFSAGLLEQSSRRFFIETQLDNALQDGQLYLNYQPWVQLPNGRVMGLEALARWRHPLEGCIAPLEFIPILEASSQIVRLGYWVLEQAFSQLQQLDRAGQSGLQMAINLSPHQLFDPQLHQRLAKLSQTYHIIPGRIVLELTEGVIITDYHQACEQMHRLQDAGYQLAIDDFGTGYSSLAYLSKLPVDRVKLDRSFILRMTESQLDRQLVQSVIDMLHAMGKQVIAEGVESSLQLEMLRQQGADGVQGYFLAHPVSECNLLSQLQQLAKRRDLSYMPPDEGSPKRP</sequence>
<dbReference type="PANTHER" id="PTHR44757:SF2">
    <property type="entry name" value="BIOFILM ARCHITECTURE MAINTENANCE PROTEIN MBAA"/>
    <property type="match status" value="1"/>
</dbReference>
<dbReference type="InterPro" id="IPR035919">
    <property type="entry name" value="EAL_sf"/>
</dbReference>
<evidence type="ECO:0008006" key="6">
    <source>
        <dbReference type="Google" id="ProtNLM"/>
    </source>
</evidence>
<protein>
    <recommendedName>
        <fullName evidence="6">EAL domain-containing protein</fullName>
    </recommendedName>
</protein>
<evidence type="ECO:0000256" key="1">
    <source>
        <dbReference type="SAM" id="Phobius"/>
    </source>
</evidence>
<feature type="domain" description="GGDEF" evidence="3">
    <location>
        <begin position="379"/>
        <end position="512"/>
    </location>
</feature>
<reference evidence="5" key="1">
    <citation type="journal article" date="2019" name="Int. J. Syst. Evol. Microbiol.">
        <title>The Global Catalogue of Microorganisms (GCM) 10K type strain sequencing project: providing services to taxonomists for standard genome sequencing and annotation.</title>
        <authorList>
            <consortium name="The Broad Institute Genomics Platform"/>
            <consortium name="The Broad Institute Genome Sequencing Center for Infectious Disease"/>
            <person name="Wu L."/>
            <person name="Ma J."/>
        </authorList>
    </citation>
    <scope>NUCLEOTIDE SEQUENCE [LARGE SCALE GENOMIC DNA]</scope>
    <source>
        <strain evidence="5">JCM 32226</strain>
    </source>
</reference>
<dbReference type="InterPro" id="IPR000160">
    <property type="entry name" value="GGDEF_dom"/>
</dbReference>
<dbReference type="Gene3D" id="3.20.20.450">
    <property type="entry name" value="EAL domain"/>
    <property type="match status" value="1"/>
</dbReference>
<dbReference type="CDD" id="cd01948">
    <property type="entry name" value="EAL"/>
    <property type="match status" value="1"/>
</dbReference>